<organism evidence="1 2">
    <name type="scientific">Candidatus Kaiserbacteria bacterium CG17_big_fil_post_rev_8_21_14_2_50_51_7</name>
    <dbReference type="NCBI Taxonomy" id="1974613"/>
    <lineage>
        <taxon>Bacteria</taxon>
        <taxon>Candidatus Kaiseribacteriota</taxon>
    </lineage>
</organism>
<reference evidence="2" key="1">
    <citation type="submission" date="2017-09" db="EMBL/GenBank/DDBJ databases">
        <title>Depth-based differentiation of microbial function through sediment-hosted aquifers and enrichment of novel symbionts in the deep terrestrial subsurface.</title>
        <authorList>
            <person name="Probst A.J."/>
            <person name="Ladd B."/>
            <person name="Jarett J.K."/>
            <person name="Geller-Mcgrath D.E."/>
            <person name="Sieber C.M.K."/>
            <person name="Emerson J.B."/>
            <person name="Anantharaman K."/>
            <person name="Thomas B.C."/>
            <person name="Malmstrom R."/>
            <person name="Stieglmeier M."/>
            <person name="Klingl A."/>
            <person name="Woyke T."/>
            <person name="Ryan C.M."/>
            <person name="Banfield J.F."/>
        </authorList>
    </citation>
    <scope>NUCLEOTIDE SEQUENCE [LARGE SCALE GENOMIC DNA]</scope>
</reference>
<dbReference type="Pfam" id="PF11104">
    <property type="entry name" value="PilM_2"/>
    <property type="match status" value="1"/>
</dbReference>
<evidence type="ECO:0008006" key="3">
    <source>
        <dbReference type="Google" id="ProtNLM"/>
    </source>
</evidence>
<dbReference type="AlphaFoldDB" id="A0A2M7FE15"/>
<dbReference type="EMBL" id="PFFD01000034">
    <property type="protein sequence ID" value="PIV87215.1"/>
    <property type="molecule type" value="Genomic_DNA"/>
</dbReference>
<name>A0A2M7FE15_9BACT</name>
<dbReference type="InterPro" id="IPR043129">
    <property type="entry name" value="ATPase_NBD"/>
</dbReference>
<evidence type="ECO:0000313" key="1">
    <source>
        <dbReference type="EMBL" id="PIV87215.1"/>
    </source>
</evidence>
<comment type="caution">
    <text evidence="1">The sequence shown here is derived from an EMBL/GenBank/DDBJ whole genome shotgun (WGS) entry which is preliminary data.</text>
</comment>
<dbReference type="SUPFAM" id="SSF53067">
    <property type="entry name" value="Actin-like ATPase domain"/>
    <property type="match status" value="1"/>
</dbReference>
<proteinExistence type="predicted"/>
<dbReference type="Gene3D" id="3.30.420.40">
    <property type="match status" value="2"/>
</dbReference>
<protein>
    <recommendedName>
        <fullName evidence="3">Pilus assembly protein PilM</fullName>
    </recommendedName>
</protein>
<accession>A0A2M7FE15</accession>
<evidence type="ECO:0000313" key="2">
    <source>
        <dbReference type="Proteomes" id="UP000228497"/>
    </source>
</evidence>
<dbReference type="Proteomes" id="UP000228497">
    <property type="component" value="Unassembled WGS sequence"/>
</dbReference>
<gene>
    <name evidence="1" type="ORF">COW49_00770</name>
</gene>
<feature type="non-terminal residue" evidence="1">
    <location>
        <position position="1"/>
    </location>
</feature>
<sequence>TVSAIRDEISLRLQYWQEKETLSGAHEPVSHAILVGGNASVRGLPEYLEGSLRIPVTAGDVFINLASRDTWIPQLDYTESLAYATAIGLALRDNV</sequence>
<dbReference type="InterPro" id="IPR005883">
    <property type="entry name" value="PilM"/>
</dbReference>